<dbReference type="OrthoDB" id="27140at2759"/>
<feature type="compositionally biased region" description="Polar residues" evidence="1">
    <location>
        <begin position="526"/>
        <end position="538"/>
    </location>
</feature>
<feature type="compositionally biased region" description="Low complexity" evidence="1">
    <location>
        <begin position="334"/>
        <end position="353"/>
    </location>
</feature>
<feature type="region of interest" description="Disordered" evidence="1">
    <location>
        <begin position="291"/>
        <end position="400"/>
    </location>
</feature>
<proteinExistence type="predicted"/>
<dbReference type="InterPro" id="IPR035969">
    <property type="entry name" value="Rab-GAP_TBC_sf"/>
</dbReference>
<comment type="caution">
    <text evidence="2">The sequence shown here is derived from an EMBL/GenBank/DDBJ whole genome shotgun (WGS) entry which is preliminary data.</text>
</comment>
<feature type="non-terminal residue" evidence="2">
    <location>
        <position position="561"/>
    </location>
</feature>
<name>A0A9N9DGP3_9GLOM</name>
<gene>
    <name evidence="2" type="ORF">ALEPTO_LOCUS9511</name>
</gene>
<feature type="compositionally biased region" description="Low complexity" evidence="1">
    <location>
        <begin position="366"/>
        <end position="396"/>
    </location>
</feature>
<keyword evidence="3" id="KW-1185">Reference proteome</keyword>
<evidence type="ECO:0000313" key="3">
    <source>
        <dbReference type="Proteomes" id="UP000789508"/>
    </source>
</evidence>
<feature type="compositionally biased region" description="Polar residues" evidence="1">
    <location>
        <begin position="315"/>
        <end position="333"/>
    </location>
</feature>
<evidence type="ECO:0000256" key="1">
    <source>
        <dbReference type="SAM" id="MobiDB-lite"/>
    </source>
</evidence>
<sequence length="561" mass="61043">PTLRIVDFVCVAMMILIRDELLESDYAGCLSMLMRYPPVPDVDFLVKQAIYLRDHMTTDGGAQVILQNAIRSGKTITPHITTDATDREPNRNSISTGSLDGLVPDGFVHVTKNVLESRSAVALNKAILSAVGEVKKNVLRRPENLSHENQSATVDASSSAGELARLREQNRQMAGVVSKSIELLEQELFVRQKNREAQNLTEQEKIEKSSDGSRSSFDEVVSSNEENSALTANEISILHALTGLKHVRDVLDGTTRDFNPGVFYGSNHSSGEEQDHWEVVDDEVSVVSVLSTAGEDDETSSTAKDGIQSKHDKSSSVTNSLKSTLSNNDVSSISKSVPRTPSPSPSYTSYSSSHNDTKHVLKKSSSDSIANNSASTNTNVRQRTSSSSSTRSRPQSIVFSKPKINLDDVLEDVAKSEPQGKINPPKATISSNSKYSWMVEGAENDENSLFNPKRVVSINRSSEDDIFNQPPSSPKQRRISNVRSSISTTNTPLATNRIDLNDPVDPLGATPFPSKNNVISRDRSESVGSTSSFDNTRSKNSVTAISIVPTSKHTEDPLGVL</sequence>
<dbReference type="EMBL" id="CAJVPS010007451">
    <property type="protein sequence ID" value="CAG8635027.1"/>
    <property type="molecule type" value="Genomic_DNA"/>
</dbReference>
<organism evidence="2 3">
    <name type="scientific">Ambispora leptoticha</name>
    <dbReference type="NCBI Taxonomy" id="144679"/>
    <lineage>
        <taxon>Eukaryota</taxon>
        <taxon>Fungi</taxon>
        <taxon>Fungi incertae sedis</taxon>
        <taxon>Mucoromycota</taxon>
        <taxon>Glomeromycotina</taxon>
        <taxon>Glomeromycetes</taxon>
        <taxon>Archaeosporales</taxon>
        <taxon>Ambisporaceae</taxon>
        <taxon>Ambispora</taxon>
    </lineage>
</organism>
<evidence type="ECO:0000313" key="2">
    <source>
        <dbReference type="EMBL" id="CAG8635027.1"/>
    </source>
</evidence>
<dbReference type="AlphaFoldDB" id="A0A9N9DGP3"/>
<feature type="region of interest" description="Disordered" evidence="1">
    <location>
        <begin position="198"/>
        <end position="226"/>
    </location>
</feature>
<feature type="region of interest" description="Disordered" evidence="1">
    <location>
        <begin position="461"/>
        <end position="538"/>
    </location>
</feature>
<reference evidence="2" key="1">
    <citation type="submission" date="2021-06" db="EMBL/GenBank/DDBJ databases">
        <authorList>
            <person name="Kallberg Y."/>
            <person name="Tangrot J."/>
            <person name="Rosling A."/>
        </authorList>
    </citation>
    <scope>NUCLEOTIDE SEQUENCE</scope>
    <source>
        <strain evidence="2">FL130A</strain>
    </source>
</reference>
<dbReference type="SUPFAM" id="SSF47923">
    <property type="entry name" value="Ypt/Rab-GAP domain of gyp1p"/>
    <property type="match status" value="1"/>
</dbReference>
<accession>A0A9N9DGP3</accession>
<dbReference type="Gene3D" id="1.10.472.80">
    <property type="entry name" value="Ypt/Rab-GAP domain of gyp1p, domain 3"/>
    <property type="match status" value="1"/>
</dbReference>
<feature type="compositionally biased region" description="Basic and acidic residues" evidence="1">
    <location>
        <begin position="198"/>
        <end position="211"/>
    </location>
</feature>
<protein>
    <submittedName>
        <fullName evidence="2">3791_t:CDS:1</fullName>
    </submittedName>
</protein>
<dbReference type="Proteomes" id="UP000789508">
    <property type="component" value="Unassembled WGS sequence"/>
</dbReference>
<feature type="compositionally biased region" description="Polar residues" evidence="1">
    <location>
        <begin position="481"/>
        <end position="494"/>
    </location>
</feature>